<dbReference type="KEGG" id="splu:LK06_004750"/>
<protein>
    <recommendedName>
        <fullName evidence="3">EamA domain-containing protein</fullName>
    </recommendedName>
</protein>
<evidence type="ECO:0000313" key="2">
    <source>
        <dbReference type="Proteomes" id="UP000031501"/>
    </source>
</evidence>
<sequence length="66" mass="7060">MAPGLRAWYRGTALTAVPRASQLQLAQPLLTLVWSALLLGEHFTAAAPWTAVAVLVCTAVTQRSRS</sequence>
<dbReference type="OrthoDB" id="9784288at2"/>
<dbReference type="STRING" id="1355015.LK06_004750"/>
<evidence type="ECO:0000313" key="1">
    <source>
        <dbReference type="EMBL" id="ASN23623.1"/>
    </source>
</evidence>
<gene>
    <name evidence="1" type="ORF">LK07_05840</name>
</gene>
<dbReference type="SUPFAM" id="SSF103481">
    <property type="entry name" value="Multidrug resistance efflux transporter EmrE"/>
    <property type="match status" value="1"/>
</dbReference>
<dbReference type="InterPro" id="IPR037185">
    <property type="entry name" value="EmrE-like"/>
</dbReference>
<organism evidence="1 2">
    <name type="scientific">Streptomyces pluripotens</name>
    <dbReference type="NCBI Taxonomy" id="1355015"/>
    <lineage>
        <taxon>Bacteria</taxon>
        <taxon>Bacillati</taxon>
        <taxon>Actinomycetota</taxon>
        <taxon>Actinomycetes</taxon>
        <taxon>Kitasatosporales</taxon>
        <taxon>Streptomycetaceae</taxon>
        <taxon>Streptomyces</taxon>
    </lineage>
</organism>
<dbReference type="Proteomes" id="UP000031501">
    <property type="component" value="Chromosome"/>
</dbReference>
<dbReference type="AlphaFoldDB" id="A0A221NUE0"/>
<reference evidence="1 2" key="1">
    <citation type="submission" date="2017-07" db="EMBL/GenBank/DDBJ databases">
        <title>Genome sequence of Streptomyces pluripotens MUSC 137T.</title>
        <authorList>
            <person name="Ser H.-L."/>
            <person name="Lee L.-H."/>
        </authorList>
    </citation>
    <scope>NUCLEOTIDE SEQUENCE [LARGE SCALE GENOMIC DNA]</scope>
    <source>
        <strain evidence="1 2">MUSC 137</strain>
    </source>
</reference>
<keyword evidence="2" id="KW-1185">Reference proteome</keyword>
<accession>A0A221NUE0</accession>
<evidence type="ECO:0008006" key="3">
    <source>
        <dbReference type="Google" id="ProtNLM"/>
    </source>
</evidence>
<proteinExistence type="predicted"/>
<name>A0A221NUE0_9ACTN</name>
<dbReference type="EMBL" id="CP022433">
    <property type="protein sequence ID" value="ASN23623.1"/>
    <property type="molecule type" value="Genomic_DNA"/>
</dbReference>